<gene>
    <name evidence="6" type="ORF">CATMQ487_32440</name>
</gene>
<dbReference type="PANTHER" id="PTHR30419:SF30">
    <property type="entry name" value="LYSR FAMILY TRANSCRIPTIONAL REGULATOR"/>
    <property type="match status" value="1"/>
</dbReference>
<dbReference type="InterPro" id="IPR005119">
    <property type="entry name" value="LysR_subst-bd"/>
</dbReference>
<dbReference type="InterPro" id="IPR000847">
    <property type="entry name" value="LysR_HTH_N"/>
</dbReference>
<keyword evidence="2" id="KW-0805">Transcription regulation</keyword>
<dbReference type="EMBL" id="AP025730">
    <property type="protein sequence ID" value="BDI06274.1"/>
    <property type="molecule type" value="Genomic_DNA"/>
</dbReference>
<dbReference type="Gene3D" id="3.40.190.10">
    <property type="entry name" value="Periplasmic binding protein-like II"/>
    <property type="match status" value="2"/>
</dbReference>
<accession>A0ABN6PQD6</accession>
<dbReference type="Gene3D" id="1.10.10.10">
    <property type="entry name" value="Winged helix-like DNA-binding domain superfamily/Winged helix DNA-binding domain"/>
    <property type="match status" value="1"/>
</dbReference>
<evidence type="ECO:0000256" key="4">
    <source>
        <dbReference type="ARBA" id="ARBA00023163"/>
    </source>
</evidence>
<dbReference type="PROSITE" id="PS50931">
    <property type="entry name" value="HTH_LYSR"/>
    <property type="match status" value="1"/>
</dbReference>
<dbReference type="InterPro" id="IPR036388">
    <property type="entry name" value="WH-like_DNA-bd_sf"/>
</dbReference>
<organism evidence="6 7">
    <name type="scientific">Sphaerotilus microaerophilus</name>
    <dbReference type="NCBI Taxonomy" id="2914710"/>
    <lineage>
        <taxon>Bacteria</taxon>
        <taxon>Pseudomonadati</taxon>
        <taxon>Pseudomonadota</taxon>
        <taxon>Betaproteobacteria</taxon>
        <taxon>Burkholderiales</taxon>
        <taxon>Sphaerotilaceae</taxon>
        <taxon>Sphaerotilus</taxon>
    </lineage>
</organism>
<feature type="domain" description="HTH lysR-type" evidence="5">
    <location>
        <begin position="1"/>
        <end position="58"/>
    </location>
</feature>
<dbReference type="RefSeq" id="WP_251969570.1">
    <property type="nucleotide sequence ID" value="NZ_AP025730.1"/>
</dbReference>
<dbReference type="PRINTS" id="PR00039">
    <property type="entry name" value="HTHLYSR"/>
</dbReference>
<evidence type="ECO:0000313" key="6">
    <source>
        <dbReference type="EMBL" id="BDI06274.1"/>
    </source>
</evidence>
<keyword evidence="7" id="KW-1185">Reference proteome</keyword>
<dbReference type="SUPFAM" id="SSF53850">
    <property type="entry name" value="Periplasmic binding protein-like II"/>
    <property type="match status" value="1"/>
</dbReference>
<sequence>MKLQQLQVLVAVVEQGGIRAAARALHLSQAAVTKSMRLLEEEAAVPLLLRRSRGVDLTEAGSRLLARARVITRQVALARDDLRQAAGEDAGTVRLGVTPMVTLAGLGEAFRWFRQRYQDVQVELIEGLMARVLPGLRAGTLDIAVVAADVGELGGDEFQRQRILQASQRIVVREGHPVLADPNPGALTELEWIFTQPIAGGQQPRIDAMFALAGVDPPRRIILCETLAAMTLMRHSDAVSLFPSPLLGHPESRGIVEINPCPFRPCDVELLLLTRPDVPLTPAAAYLSHCLIRCTELVQASTSPARESGG</sequence>
<reference evidence="6" key="1">
    <citation type="submission" date="2022-04" db="EMBL/GenBank/DDBJ databases">
        <title>Whole genome sequence of Sphaerotilus sp. FB-5.</title>
        <authorList>
            <person name="Takeda M."/>
            <person name="Narihara S."/>
            <person name="Akimoto M."/>
            <person name="Akimoto R."/>
            <person name="Nishiyashiki S."/>
            <person name="Murakami T."/>
        </authorList>
    </citation>
    <scope>NUCLEOTIDE SEQUENCE</scope>
    <source>
        <strain evidence="6">FB-5</strain>
    </source>
</reference>
<dbReference type="InterPro" id="IPR050950">
    <property type="entry name" value="HTH-type_LysR_regulators"/>
</dbReference>
<comment type="similarity">
    <text evidence="1">Belongs to the LysR transcriptional regulatory family.</text>
</comment>
<evidence type="ECO:0000259" key="5">
    <source>
        <dbReference type="PROSITE" id="PS50931"/>
    </source>
</evidence>
<evidence type="ECO:0000256" key="2">
    <source>
        <dbReference type="ARBA" id="ARBA00023015"/>
    </source>
</evidence>
<evidence type="ECO:0000313" key="7">
    <source>
        <dbReference type="Proteomes" id="UP001057498"/>
    </source>
</evidence>
<proteinExistence type="inferred from homology"/>
<evidence type="ECO:0000256" key="1">
    <source>
        <dbReference type="ARBA" id="ARBA00009437"/>
    </source>
</evidence>
<name>A0ABN6PQD6_9BURK</name>
<keyword evidence="3" id="KW-0238">DNA-binding</keyword>
<dbReference type="Proteomes" id="UP001057498">
    <property type="component" value="Chromosome"/>
</dbReference>
<dbReference type="Pfam" id="PF03466">
    <property type="entry name" value="LysR_substrate"/>
    <property type="match status" value="1"/>
</dbReference>
<protein>
    <submittedName>
        <fullName evidence="6">LysR family transcriptional regulator</fullName>
    </submittedName>
</protein>
<dbReference type="PANTHER" id="PTHR30419">
    <property type="entry name" value="HTH-TYPE TRANSCRIPTIONAL REGULATOR YBHD"/>
    <property type="match status" value="1"/>
</dbReference>
<evidence type="ECO:0000256" key="3">
    <source>
        <dbReference type="ARBA" id="ARBA00023125"/>
    </source>
</evidence>
<dbReference type="Pfam" id="PF00126">
    <property type="entry name" value="HTH_1"/>
    <property type="match status" value="1"/>
</dbReference>
<dbReference type="SUPFAM" id="SSF46785">
    <property type="entry name" value="Winged helix' DNA-binding domain"/>
    <property type="match status" value="1"/>
</dbReference>
<dbReference type="InterPro" id="IPR036390">
    <property type="entry name" value="WH_DNA-bd_sf"/>
</dbReference>
<keyword evidence="4" id="KW-0804">Transcription</keyword>